<gene>
    <name evidence="4" type="ORF">KUV26_19025</name>
</gene>
<dbReference type="Pfam" id="PF01965">
    <property type="entry name" value="DJ-1_PfpI"/>
    <property type="match status" value="1"/>
</dbReference>
<evidence type="ECO:0000313" key="4">
    <source>
        <dbReference type="EMBL" id="MBY6141539.1"/>
    </source>
</evidence>
<dbReference type="SUPFAM" id="SSF52317">
    <property type="entry name" value="Class I glutamine amidotransferase-like"/>
    <property type="match status" value="1"/>
</dbReference>
<dbReference type="InterPro" id="IPR002818">
    <property type="entry name" value="DJ-1/PfpI"/>
</dbReference>
<dbReference type="SMART" id="SM00342">
    <property type="entry name" value="HTH_ARAC"/>
    <property type="match status" value="1"/>
</dbReference>
<dbReference type="SUPFAM" id="SSF46689">
    <property type="entry name" value="Homeodomain-like"/>
    <property type="match status" value="2"/>
</dbReference>
<evidence type="ECO:0000256" key="1">
    <source>
        <dbReference type="ARBA" id="ARBA00023015"/>
    </source>
</evidence>
<dbReference type="Pfam" id="PF12833">
    <property type="entry name" value="HTH_18"/>
    <property type="match status" value="1"/>
</dbReference>
<comment type="caution">
    <text evidence="4">The sequence shown here is derived from an EMBL/GenBank/DDBJ whole genome shotgun (WGS) entry which is preliminary data.</text>
</comment>
<dbReference type="InterPro" id="IPR018060">
    <property type="entry name" value="HTH_AraC"/>
</dbReference>
<dbReference type="InterPro" id="IPR009057">
    <property type="entry name" value="Homeodomain-like_sf"/>
</dbReference>
<proteinExistence type="predicted"/>
<dbReference type="PANTHER" id="PTHR43130:SF3">
    <property type="entry name" value="HTH-TYPE TRANSCRIPTIONAL REGULATOR RV1931C"/>
    <property type="match status" value="1"/>
</dbReference>
<dbReference type="PANTHER" id="PTHR43130">
    <property type="entry name" value="ARAC-FAMILY TRANSCRIPTIONAL REGULATOR"/>
    <property type="match status" value="1"/>
</dbReference>
<dbReference type="Proteomes" id="UP000766629">
    <property type="component" value="Unassembled WGS sequence"/>
</dbReference>
<evidence type="ECO:0000313" key="5">
    <source>
        <dbReference type="Proteomes" id="UP000766629"/>
    </source>
</evidence>
<reference evidence="4 5" key="1">
    <citation type="submission" date="2021-06" db="EMBL/GenBank/DDBJ databases">
        <title>50 bacteria genomes isolated from Dapeng, Shenzhen, China.</title>
        <authorList>
            <person name="Zheng W."/>
            <person name="Yu S."/>
            <person name="Huang Y."/>
        </authorList>
    </citation>
    <scope>NUCLEOTIDE SEQUENCE [LARGE SCALE GENOMIC DNA]</scope>
    <source>
        <strain evidence="4 5">DP1N14-2</strain>
    </source>
</reference>
<keyword evidence="1" id="KW-0805">Transcription regulation</keyword>
<dbReference type="InterPro" id="IPR052158">
    <property type="entry name" value="INH-QAR"/>
</dbReference>
<dbReference type="Gene3D" id="1.10.10.60">
    <property type="entry name" value="Homeodomain-like"/>
    <property type="match status" value="2"/>
</dbReference>
<keyword evidence="5" id="KW-1185">Reference proteome</keyword>
<sequence>MYLDPKSAAGFRCDEAPCAAETAGLRHFQFLLLSGANMLDFTAAIEPFRVLNSLTDAPAYSWSVVSETGEPVACSNGISFPVGGRLAAARQPDCLVVCSGGTGYMEASAQTLQWLRRHGRFGGAVAAIGTGAFTLARAGLAADADLTLHWSLFPVFEETFQDINCRNARTLSGDTFSCSAGGSASLDFALSAIQEDFGFETARRVAEFCLHDFGTDHSRAQRHPVSKRVGSRHPAIVSLVNKMEQTIHSPVPLSDLVREESISMRQIERLFKRHLETTPLQYYRNLRLDRARALLLGTDMSILETAVATGFASVANFSKHYCRRFGERPTADRKAVASRSAPSC</sequence>
<dbReference type="CDD" id="cd03136">
    <property type="entry name" value="GATase1_AraC_ArgR_like"/>
    <property type="match status" value="1"/>
</dbReference>
<feature type="domain" description="HTH araC/xylS-type" evidence="3">
    <location>
        <begin position="237"/>
        <end position="335"/>
    </location>
</feature>
<dbReference type="Gene3D" id="3.40.50.880">
    <property type="match status" value="1"/>
</dbReference>
<protein>
    <submittedName>
        <fullName evidence="4">GlxA family transcriptional regulator</fullName>
    </submittedName>
</protein>
<accession>A0ABS7NK23</accession>
<dbReference type="RefSeq" id="WP_222509573.1">
    <property type="nucleotide sequence ID" value="NZ_JAHVJA010000011.1"/>
</dbReference>
<keyword evidence="2" id="KW-0804">Transcription</keyword>
<evidence type="ECO:0000259" key="3">
    <source>
        <dbReference type="PROSITE" id="PS01124"/>
    </source>
</evidence>
<dbReference type="EMBL" id="JAHVJA010000011">
    <property type="protein sequence ID" value="MBY6141539.1"/>
    <property type="molecule type" value="Genomic_DNA"/>
</dbReference>
<name>A0ABS7NK23_9RHOB</name>
<organism evidence="4 5">
    <name type="scientific">Leisingera daeponensis</name>
    <dbReference type="NCBI Taxonomy" id="405746"/>
    <lineage>
        <taxon>Bacteria</taxon>
        <taxon>Pseudomonadati</taxon>
        <taxon>Pseudomonadota</taxon>
        <taxon>Alphaproteobacteria</taxon>
        <taxon>Rhodobacterales</taxon>
        <taxon>Roseobacteraceae</taxon>
        <taxon>Leisingera</taxon>
    </lineage>
</organism>
<dbReference type="PROSITE" id="PS01124">
    <property type="entry name" value="HTH_ARAC_FAMILY_2"/>
    <property type="match status" value="1"/>
</dbReference>
<evidence type="ECO:0000256" key="2">
    <source>
        <dbReference type="ARBA" id="ARBA00023163"/>
    </source>
</evidence>
<dbReference type="InterPro" id="IPR029062">
    <property type="entry name" value="Class_I_gatase-like"/>
</dbReference>